<keyword evidence="1" id="KW-0408">Iron</keyword>
<accession>A0A5D0MFT0</accession>
<protein>
    <submittedName>
        <fullName evidence="3">Ferrous iron transport protein A</fullName>
    </submittedName>
</protein>
<dbReference type="Pfam" id="PF04023">
    <property type="entry name" value="FeoA"/>
    <property type="match status" value="1"/>
</dbReference>
<keyword evidence="4" id="KW-1185">Reference proteome</keyword>
<dbReference type="Gene3D" id="2.30.30.90">
    <property type="match status" value="1"/>
</dbReference>
<evidence type="ECO:0000259" key="2">
    <source>
        <dbReference type="SMART" id="SM00899"/>
    </source>
</evidence>
<feature type="domain" description="Ferrous iron transporter FeoA-like" evidence="2">
    <location>
        <begin position="1"/>
        <end position="71"/>
    </location>
</feature>
<dbReference type="SMART" id="SM00899">
    <property type="entry name" value="FeoA"/>
    <property type="match status" value="1"/>
</dbReference>
<dbReference type="InterPro" id="IPR008988">
    <property type="entry name" value="Transcriptional_repressor_C"/>
</dbReference>
<dbReference type="InterPro" id="IPR007167">
    <property type="entry name" value="Fe-transptr_FeoA-like"/>
</dbReference>
<dbReference type="InterPro" id="IPR038157">
    <property type="entry name" value="FeoA_core_dom"/>
</dbReference>
<evidence type="ECO:0000256" key="1">
    <source>
        <dbReference type="ARBA" id="ARBA00023004"/>
    </source>
</evidence>
<organism evidence="3 4">
    <name type="scientific">Candidatus Mcinerneyibacterium aminivorans</name>
    <dbReference type="NCBI Taxonomy" id="2703815"/>
    <lineage>
        <taxon>Bacteria</taxon>
        <taxon>Candidatus Macinerneyibacteriota</taxon>
        <taxon>Candidatus Mcinerneyibacteria</taxon>
        <taxon>Candidatus Mcinerneyibacteriales</taxon>
        <taxon>Candidatus Mcinerneyibacteriaceae</taxon>
        <taxon>Candidatus Mcinerneyibacterium</taxon>
    </lineage>
</organism>
<reference evidence="3" key="1">
    <citation type="submission" date="2019-08" db="EMBL/GenBank/DDBJ databases">
        <title>Genomic characterization of a novel candidate phylum (ARYD3) from a high temperature, high salinity tertiary oil reservoir in north central Oklahoma, USA.</title>
        <authorList>
            <person name="Youssef N.H."/>
            <person name="Yadav A."/>
            <person name="Elshahed M.S."/>
        </authorList>
    </citation>
    <scope>NUCLEOTIDE SEQUENCE [LARGE SCALE GENOMIC DNA]</scope>
    <source>
        <strain evidence="3">ARYD3</strain>
    </source>
</reference>
<gene>
    <name evidence="3" type="ORF">FXF47_07610</name>
</gene>
<dbReference type="SUPFAM" id="SSF50037">
    <property type="entry name" value="C-terminal domain of transcriptional repressors"/>
    <property type="match status" value="1"/>
</dbReference>
<dbReference type="AlphaFoldDB" id="A0A5D0MFT0"/>
<comment type="caution">
    <text evidence="3">The sequence shown here is derived from an EMBL/GenBank/DDBJ whole genome shotgun (WGS) entry which is preliminary data.</text>
</comment>
<dbReference type="EMBL" id="VSIX01000083">
    <property type="protein sequence ID" value="TYB30755.1"/>
    <property type="molecule type" value="Genomic_DNA"/>
</dbReference>
<name>A0A5D0MFT0_9BACT</name>
<proteinExistence type="predicted"/>
<evidence type="ECO:0000313" key="3">
    <source>
        <dbReference type="EMBL" id="TYB30755.1"/>
    </source>
</evidence>
<evidence type="ECO:0000313" key="4">
    <source>
        <dbReference type="Proteomes" id="UP000324143"/>
    </source>
</evidence>
<dbReference type="GO" id="GO:0046914">
    <property type="term" value="F:transition metal ion binding"/>
    <property type="evidence" value="ECO:0007669"/>
    <property type="project" value="InterPro"/>
</dbReference>
<dbReference type="Proteomes" id="UP000324143">
    <property type="component" value="Unassembled WGS sequence"/>
</dbReference>
<sequence>MTLANLKKGDKFKIVSINKNKINSQIIRFGLGEGSIAKCIEKIPRGPVILSKNYQEIALGHQISKNIKITKL</sequence>